<sequence>MNHASPFRSLIKQVYRYSRARTYRHSEKIWPYVKIKRHENGSLQEVSIHGKPLPIAHIDRFKNPVCKDLLILASGPSINQTNLSELNEVHWCAVNGAVNALPRYADKSLNYYVVVDQGFVLNRIEMVAEVLKNPDVVVFTNVFCMHLIVGLLALENIKAQLVLLEDRQLPVYGCKMSAAQMRLQSQQVDAALHWHETLDVGFSLDLKRGYISGGTVVYIALQIACYLGYQKVYLAGVDMKNFQQPRFYETAATRLDTKLDLEFETFVYPSFALAADIYRQNNIEGYNLCLDSGLDDAIFPRTVCHHIPSL</sequence>
<dbReference type="Gene3D" id="3.90.1480.10">
    <property type="entry name" value="Alpha-2,3-sialyltransferase"/>
    <property type="match status" value="1"/>
</dbReference>
<keyword evidence="2" id="KW-1185">Reference proteome</keyword>
<organism evidence="1 2">
    <name type="scientific">Vitreoscilla stercoraria</name>
    <dbReference type="NCBI Taxonomy" id="61"/>
    <lineage>
        <taxon>Bacteria</taxon>
        <taxon>Pseudomonadati</taxon>
        <taxon>Pseudomonadota</taxon>
        <taxon>Betaproteobacteria</taxon>
        <taxon>Neisseriales</taxon>
        <taxon>Neisseriaceae</taxon>
        <taxon>Vitreoscilla</taxon>
    </lineage>
</organism>
<evidence type="ECO:0000313" key="2">
    <source>
        <dbReference type="Proteomes" id="UP000832034"/>
    </source>
</evidence>
<reference evidence="1" key="2">
    <citation type="journal article" date="2022" name="Res Sq">
        <title>Evolution of multicellular longitudinally dividing oral cavity symbionts (Neisseriaceae).</title>
        <authorList>
            <person name="Nyongesa S."/>
            <person name="Weber P."/>
            <person name="Bernet E."/>
            <person name="Pullido F."/>
            <person name="Nieckarz M."/>
            <person name="Delaby M."/>
            <person name="Nieves C."/>
            <person name="Viehboeck T."/>
            <person name="Krause N."/>
            <person name="Rivera-Millot A."/>
            <person name="Nakamura A."/>
            <person name="Vischer N."/>
            <person name="VanNieuwenhze M."/>
            <person name="Brun Y."/>
            <person name="Cava F."/>
            <person name="Bulgheresi S."/>
            <person name="Veyrier F."/>
        </authorList>
    </citation>
    <scope>NUCLEOTIDE SEQUENCE</scope>
    <source>
        <strain evidence="1">SAG 1488-6</strain>
    </source>
</reference>
<evidence type="ECO:0008006" key="3">
    <source>
        <dbReference type="Google" id="ProtNLM"/>
    </source>
</evidence>
<dbReference type="EMBL" id="CP091512">
    <property type="protein sequence ID" value="UOO92542.1"/>
    <property type="molecule type" value="Genomic_DNA"/>
</dbReference>
<protein>
    <recommendedName>
        <fullName evidence="3">Lipopolysaccharide core biosynthesis protein</fullName>
    </recommendedName>
</protein>
<reference evidence="1" key="1">
    <citation type="submission" date="2021-12" db="EMBL/GenBank/DDBJ databases">
        <authorList>
            <person name="Veyrier F.J."/>
        </authorList>
    </citation>
    <scope>NUCLEOTIDE SEQUENCE</scope>
    <source>
        <strain evidence="1">SAG 1488-6</strain>
    </source>
</reference>
<proteinExistence type="predicted"/>
<accession>A0ABY4E9W0</accession>
<name>A0ABY4E9W0_VITST</name>
<dbReference type="Proteomes" id="UP000832034">
    <property type="component" value="Chromosome"/>
</dbReference>
<evidence type="ECO:0000313" key="1">
    <source>
        <dbReference type="EMBL" id="UOO92542.1"/>
    </source>
</evidence>
<dbReference type="RefSeq" id="WP_019957882.1">
    <property type="nucleotide sequence ID" value="NZ_CP091512.1"/>
</dbReference>
<gene>
    <name evidence="1" type="ORF">LVJ81_00380</name>
</gene>